<comment type="similarity">
    <text evidence="1">Belongs to the RelE toxin family.</text>
</comment>
<dbReference type="InterPro" id="IPR007712">
    <property type="entry name" value="RelE/ParE_toxin"/>
</dbReference>
<proteinExistence type="inferred from homology"/>
<evidence type="ECO:0000313" key="5">
    <source>
        <dbReference type="Proteomes" id="UP000192319"/>
    </source>
</evidence>
<protein>
    <submittedName>
        <fullName evidence="4">Plasmid stabilization protein</fullName>
    </submittedName>
    <submittedName>
        <fullName evidence="3">Type II toxin-antitoxin system RelE/ParE family toxin</fullName>
    </submittedName>
</protein>
<dbReference type="SUPFAM" id="SSF143011">
    <property type="entry name" value="RelE-like"/>
    <property type="match status" value="1"/>
</dbReference>
<keyword evidence="2" id="KW-1277">Toxin-antitoxin system</keyword>
<evidence type="ECO:0000256" key="2">
    <source>
        <dbReference type="ARBA" id="ARBA00022649"/>
    </source>
</evidence>
<dbReference type="EMBL" id="MVHD01000012">
    <property type="protein sequence ID" value="OQZ91105.1"/>
    <property type="molecule type" value="Genomic_DNA"/>
</dbReference>
<reference evidence="4 5" key="1">
    <citation type="submission" date="2017-02" db="EMBL/GenBank/DDBJ databases">
        <title>The new phylogeny of genus Mycobacterium.</title>
        <authorList>
            <person name="Tortoli E."/>
            <person name="Trovato A."/>
            <person name="Cirillo D.M."/>
        </authorList>
    </citation>
    <scope>NUCLEOTIDE SEQUENCE [LARGE SCALE GENOMIC DNA]</scope>
    <source>
        <strain evidence="4 5">DSM 45230</strain>
    </source>
</reference>
<dbReference type="Proteomes" id="UP000192319">
    <property type="component" value="Unassembled WGS sequence"/>
</dbReference>
<gene>
    <name evidence="4" type="ORF">BST11_09680</name>
    <name evidence="3" type="ORF">H7K38_14495</name>
</gene>
<dbReference type="RefSeq" id="WP_083137717.1">
    <property type="nucleotide sequence ID" value="NZ_JACKVH010000013.1"/>
</dbReference>
<evidence type="ECO:0000256" key="1">
    <source>
        <dbReference type="ARBA" id="ARBA00006226"/>
    </source>
</evidence>
<dbReference type="Gene3D" id="3.30.2310.20">
    <property type="entry name" value="RelE-like"/>
    <property type="match status" value="1"/>
</dbReference>
<evidence type="ECO:0000313" key="4">
    <source>
        <dbReference type="EMBL" id="OQZ91105.1"/>
    </source>
</evidence>
<comment type="caution">
    <text evidence="3">The sequence shown here is derived from an EMBL/GenBank/DDBJ whole genome shotgun (WGS) entry which is preliminary data.</text>
</comment>
<name>A0AA42BZ27_9MYCO</name>
<keyword evidence="5" id="KW-1185">Reference proteome</keyword>
<evidence type="ECO:0000313" key="6">
    <source>
        <dbReference type="Proteomes" id="UP001141650"/>
    </source>
</evidence>
<dbReference type="PANTHER" id="PTHR35601">
    <property type="entry name" value="TOXIN RELE"/>
    <property type="match status" value="1"/>
</dbReference>
<organism evidence="3 6">
    <name type="scientific">Mycobacterium alsense</name>
    <dbReference type="NCBI Taxonomy" id="324058"/>
    <lineage>
        <taxon>Bacteria</taxon>
        <taxon>Bacillati</taxon>
        <taxon>Actinomycetota</taxon>
        <taxon>Actinomycetes</taxon>
        <taxon>Mycobacteriales</taxon>
        <taxon>Mycobacteriaceae</taxon>
        <taxon>Mycobacterium</taxon>
    </lineage>
</organism>
<accession>A0AA42BZ27</accession>
<evidence type="ECO:0000313" key="3">
    <source>
        <dbReference type="EMBL" id="MCV7379856.1"/>
    </source>
</evidence>
<dbReference type="InterPro" id="IPR035093">
    <property type="entry name" value="RelE/ParE_toxin_dom_sf"/>
</dbReference>
<sequence length="92" mass="10554">MTDPRYTLIIAPTAKKQLAEQLPESVAFAAYEFIVGPLLENPHRVGKRLRAPLNDRHSARRGTYRVLYRIDDEQRNVTVVGIFARSEAYRAQ</sequence>
<dbReference type="EMBL" id="JACKVH010000013">
    <property type="protein sequence ID" value="MCV7379856.1"/>
    <property type="molecule type" value="Genomic_DNA"/>
</dbReference>
<dbReference type="AlphaFoldDB" id="A0AA42BZ27"/>
<dbReference type="Pfam" id="PF05016">
    <property type="entry name" value="ParE_toxin"/>
    <property type="match status" value="1"/>
</dbReference>
<reference evidence="3" key="2">
    <citation type="submission" date="2020-07" db="EMBL/GenBank/DDBJ databases">
        <authorList>
            <person name="Pettersson B.M.F."/>
            <person name="Behra P.R.K."/>
            <person name="Ramesh M."/>
            <person name="Das S."/>
            <person name="Dasgupta S."/>
            <person name="Kirsebom L.A."/>
        </authorList>
    </citation>
    <scope>NUCLEOTIDE SEQUENCE</scope>
    <source>
        <strain evidence="3">CCUG 55640</strain>
    </source>
</reference>
<dbReference type="Proteomes" id="UP001141650">
    <property type="component" value="Unassembled WGS sequence"/>
</dbReference>
<reference evidence="3" key="3">
    <citation type="journal article" date="2022" name="BMC Genomics">
        <title>Comparative genome analysis of mycobacteria focusing on tRNA and non-coding RNA.</title>
        <authorList>
            <person name="Behra P.R.K."/>
            <person name="Pettersson B.M.F."/>
            <person name="Ramesh M."/>
            <person name="Das S."/>
            <person name="Dasgupta S."/>
            <person name="Kirsebom L.A."/>
        </authorList>
    </citation>
    <scope>NUCLEOTIDE SEQUENCE</scope>
    <source>
        <strain evidence="3">CCUG 55640</strain>
    </source>
</reference>
<dbReference type="PANTHER" id="PTHR35601:SF1">
    <property type="entry name" value="TOXIN RELE"/>
    <property type="match status" value="1"/>
</dbReference>